<name>A0A160T475_9CHLR</name>
<feature type="transmembrane region" description="Helical" evidence="9">
    <location>
        <begin position="126"/>
        <end position="149"/>
    </location>
</feature>
<dbReference type="GO" id="GO:0015920">
    <property type="term" value="P:lipopolysaccharide transport"/>
    <property type="evidence" value="ECO:0007669"/>
    <property type="project" value="TreeGrafter"/>
</dbReference>
<comment type="similarity">
    <text evidence="2 9">Belongs to the ABC-2 integral membrane protein family.</text>
</comment>
<dbReference type="InterPro" id="IPR013525">
    <property type="entry name" value="ABC2_TM"/>
</dbReference>
<evidence type="ECO:0000313" key="12">
    <source>
        <dbReference type="Proteomes" id="UP000215027"/>
    </source>
</evidence>
<feature type="transmembrane region" description="Helical" evidence="9">
    <location>
        <begin position="81"/>
        <end position="105"/>
    </location>
</feature>
<evidence type="ECO:0000256" key="2">
    <source>
        <dbReference type="ARBA" id="ARBA00007783"/>
    </source>
</evidence>
<dbReference type="PROSITE" id="PS51012">
    <property type="entry name" value="ABC_TM2"/>
    <property type="match status" value="1"/>
</dbReference>
<evidence type="ECO:0000256" key="4">
    <source>
        <dbReference type="ARBA" id="ARBA00022475"/>
    </source>
</evidence>
<keyword evidence="6 9" id="KW-0812">Transmembrane</keyword>
<dbReference type="Proteomes" id="UP000215027">
    <property type="component" value="Chromosome I"/>
</dbReference>
<feature type="transmembrane region" description="Helical" evidence="9">
    <location>
        <begin position="155"/>
        <end position="177"/>
    </location>
</feature>
<dbReference type="RefSeq" id="WP_095043554.1">
    <property type="nucleotide sequence ID" value="NZ_LN890655.1"/>
</dbReference>
<feature type="transmembrane region" description="Helical" evidence="9">
    <location>
        <begin position="189"/>
        <end position="211"/>
    </location>
</feature>
<accession>A0A160T475</accession>
<feature type="domain" description="ABC transmembrane type-2" evidence="10">
    <location>
        <begin position="46"/>
        <end position="270"/>
    </location>
</feature>
<evidence type="ECO:0000259" key="10">
    <source>
        <dbReference type="PROSITE" id="PS51012"/>
    </source>
</evidence>
<evidence type="ECO:0000313" key="11">
    <source>
        <dbReference type="EMBL" id="CUS04169.2"/>
    </source>
</evidence>
<keyword evidence="7 9" id="KW-1133">Transmembrane helix</keyword>
<evidence type="ECO:0000256" key="8">
    <source>
        <dbReference type="ARBA" id="ARBA00023136"/>
    </source>
</evidence>
<dbReference type="Pfam" id="PF01061">
    <property type="entry name" value="ABC2_membrane"/>
    <property type="match status" value="1"/>
</dbReference>
<dbReference type="PANTHER" id="PTHR30413">
    <property type="entry name" value="INNER MEMBRANE TRANSPORT PERMEASE"/>
    <property type="match status" value="1"/>
</dbReference>
<dbReference type="KEGG" id="pbf:CFX0092_A2291"/>
<keyword evidence="3 9" id="KW-0813">Transport</keyword>
<dbReference type="EMBL" id="LN890655">
    <property type="protein sequence ID" value="CUS04169.2"/>
    <property type="molecule type" value="Genomic_DNA"/>
</dbReference>
<sequence length="278" mass="31406">MKSEPIIIEPVNGWQVINWRELRDYRDLFRFLIDRDIKVLYKQTVLGFGWAVLRPLLSMIIFTVIFGNLAQVDSDGVPYAIFSYVALVPWLYFSTALSSSALSLVNNTDMLTKIYFPRLVFPMTPVVSKLVDFAVSFVIVFALMAWFRIHPTIGMIYLPLLVALMMLTAAGLGLWFAAMSVQYRDVKHAMPFLTQILMYAAPVVWSGSLIAERFGQTGRYLFGLYPMVGVIEGFRSALLGTVPMPWDMIAIGAVSALVLFVTGLFYFRRMESTFADVA</sequence>
<organism evidence="11 12">
    <name type="scientific">Candidatus Promineifilum breve</name>
    <dbReference type="NCBI Taxonomy" id="1806508"/>
    <lineage>
        <taxon>Bacteria</taxon>
        <taxon>Bacillati</taxon>
        <taxon>Chloroflexota</taxon>
        <taxon>Ardenticatenia</taxon>
        <taxon>Candidatus Promineifilales</taxon>
        <taxon>Candidatus Promineifilaceae</taxon>
        <taxon>Candidatus Promineifilum</taxon>
    </lineage>
</organism>
<protein>
    <recommendedName>
        <fullName evidence="9">Transport permease protein</fullName>
    </recommendedName>
</protein>
<evidence type="ECO:0000256" key="7">
    <source>
        <dbReference type="ARBA" id="ARBA00022989"/>
    </source>
</evidence>
<evidence type="ECO:0000256" key="9">
    <source>
        <dbReference type="RuleBase" id="RU361157"/>
    </source>
</evidence>
<dbReference type="OrthoDB" id="9786910at2"/>
<evidence type="ECO:0000256" key="1">
    <source>
        <dbReference type="ARBA" id="ARBA00004429"/>
    </source>
</evidence>
<keyword evidence="8 9" id="KW-0472">Membrane</keyword>
<dbReference type="AlphaFoldDB" id="A0A160T475"/>
<reference evidence="11" key="1">
    <citation type="submission" date="2016-01" db="EMBL/GenBank/DDBJ databases">
        <authorList>
            <person name="Mcilroy J.S."/>
            <person name="Karst M S."/>
            <person name="Albertsen M."/>
        </authorList>
    </citation>
    <scope>NUCLEOTIDE SEQUENCE</scope>
    <source>
        <strain evidence="11">Cfx-K</strain>
    </source>
</reference>
<dbReference type="PANTHER" id="PTHR30413:SF8">
    <property type="entry name" value="TRANSPORT PERMEASE PROTEIN"/>
    <property type="match status" value="1"/>
</dbReference>
<comment type="subcellular location">
    <subcellularLocation>
        <location evidence="1">Cell inner membrane</location>
        <topology evidence="1">Multi-pass membrane protein</topology>
    </subcellularLocation>
    <subcellularLocation>
        <location evidence="9">Cell membrane</location>
        <topology evidence="9">Multi-pass membrane protein</topology>
    </subcellularLocation>
</comment>
<keyword evidence="4 9" id="KW-1003">Cell membrane</keyword>
<evidence type="ECO:0000256" key="3">
    <source>
        <dbReference type="ARBA" id="ARBA00022448"/>
    </source>
</evidence>
<feature type="transmembrane region" description="Helical" evidence="9">
    <location>
        <begin position="248"/>
        <end position="267"/>
    </location>
</feature>
<dbReference type="GO" id="GO:0005886">
    <property type="term" value="C:plasma membrane"/>
    <property type="evidence" value="ECO:0007669"/>
    <property type="project" value="UniProtKB-SubCell"/>
</dbReference>
<keyword evidence="5" id="KW-0997">Cell inner membrane</keyword>
<keyword evidence="12" id="KW-1185">Reference proteome</keyword>
<feature type="transmembrane region" description="Helical" evidence="9">
    <location>
        <begin position="45"/>
        <end position="69"/>
    </location>
</feature>
<dbReference type="InterPro" id="IPR047817">
    <property type="entry name" value="ABC2_TM_bact-type"/>
</dbReference>
<proteinExistence type="inferred from homology"/>
<evidence type="ECO:0000256" key="5">
    <source>
        <dbReference type="ARBA" id="ARBA00022519"/>
    </source>
</evidence>
<evidence type="ECO:0000256" key="6">
    <source>
        <dbReference type="ARBA" id="ARBA00022692"/>
    </source>
</evidence>
<gene>
    <name evidence="11" type="ORF">CFX0092_A2291</name>
</gene>
<dbReference type="GO" id="GO:0140359">
    <property type="term" value="F:ABC-type transporter activity"/>
    <property type="evidence" value="ECO:0007669"/>
    <property type="project" value="InterPro"/>
</dbReference>